<reference evidence="3 4" key="1">
    <citation type="submission" date="2019-01" db="EMBL/GenBank/DDBJ databases">
        <title>Draft genome sequence of Psathyrella aberdarensis IHI B618.</title>
        <authorList>
            <person name="Buettner E."/>
            <person name="Kellner H."/>
        </authorList>
    </citation>
    <scope>NUCLEOTIDE SEQUENCE [LARGE SCALE GENOMIC DNA]</scope>
    <source>
        <strain evidence="3 4">IHI B618</strain>
    </source>
</reference>
<dbReference type="InterPro" id="IPR056884">
    <property type="entry name" value="NPHP3-like_N"/>
</dbReference>
<sequence length="342" mass="38292">MAIHITKLCSDALAGWGLLLKHIAPNALHDSSARYDAPKCDEDTRVEVTGEIMDWIQDRNAPQRVLCMTGPAGSGKSALQQTIAECCAKADILGATFFCSSADPTRNRASTIVGTIAYQLGLKHPLYQSSIVAAVKHDPLIFSRSIQSQMEGLIVLPFENLRRSQEIDIATFPYAILIDSLDECKGEPGHIADLGVDDRCEAEDRQAELLAAIKHCILNNDLPFRVFIASRPEWAVRTALEPGGHLHQEAYCIQLSDKYDASGDMYRYLQRRFEYIGLRIGNPQWFTEDNIHTFVEAASGQFIYVATVFKYISERRASPAERLKIVLTWTRTSAKERTRLRC</sequence>
<dbReference type="Pfam" id="PF24883">
    <property type="entry name" value="NPHP3_N"/>
    <property type="match status" value="1"/>
</dbReference>
<evidence type="ECO:0000313" key="3">
    <source>
        <dbReference type="EMBL" id="RXW22773.1"/>
    </source>
</evidence>
<keyword evidence="4" id="KW-1185">Reference proteome</keyword>
<protein>
    <recommendedName>
        <fullName evidence="2">Nephrocystin 3-like N-terminal domain-containing protein</fullName>
    </recommendedName>
</protein>
<evidence type="ECO:0000256" key="1">
    <source>
        <dbReference type="ARBA" id="ARBA00022737"/>
    </source>
</evidence>
<dbReference type="PANTHER" id="PTHR10039:SF14">
    <property type="entry name" value="NACHT DOMAIN-CONTAINING PROTEIN"/>
    <property type="match status" value="1"/>
</dbReference>
<evidence type="ECO:0000259" key="2">
    <source>
        <dbReference type="Pfam" id="PF24883"/>
    </source>
</evidence>
<proteinExistence type="predicted"/>
<dbReference type="STRING" id="2316362.A0A4Q2DRW9"/>
<gene>
    <name evidence="3" type="ORF">EST38_g3071</name>
</gene>
<evidence type="ECO:0000313" key="4">
    <source>
        <dbReference type="Proteomes" id="UP000290288"/>
    </source>
</evidence>
<dbReference type="InterPro" id="IPR027417">
    <property type="entry name" value="P-loop_NTPase"/>
</dbReference>
<comment type="caution">
    <text evidence="3">The sequence shown here is derived from an EMBL/GenBank/DDBJ whole genome shotgun (WGS) entry which is preliminary data.</text>
</comment>
<keyword evidence="1" id="KW-0677">Repeat</keyword>
<dbReference type="OrthoDB" id="5967843at2759"/>
<dbReference type="Gene3D" id="3.40.50.300">
    <property type="entry name" value="P-loop containing nucleotide triphosphate hydrolases"/>
    <property type="match status" value="1"/>
</dbReference>
<dbReference type="Proteomes" id="UP000290288">
    <property type="component" value="Unassembled WGS sequence"/>
</dbReference>
<name>A0A4Q2DRW9_9AGAR</name>
<dbReference type="SUPFAM" id="SSF52540">
    <property type="entry name" value="P-loop containing nucleoside triphosphate hydrolases"/>
    <property type="match status" value="1"/>
</dbReference>
<accession>A0A4Q2DRW9</accession>
<dbReference type="PANTHER" id="PTHR10039">
    <property type="entry name" value="AMELOGENIN"/>
    <property type="match status" value="1"/>
</dbReference>
<feature type="domain" description="Nephrocystin 3-like N-terminal" evidence="2">
    <location>
        <begin position="51"/>
        <end position="231"/>
    </location>
</feature>
<dbReference type="AlphaFoldDB" id="A0A4Q2DRW9"/>
<dbReference type="EMBL" id="SDEE01000061">
    <property type="protein sequence ID" value="RXW22773.1"/>
    <property type="molecule type" value="Genomic_DNA"/>
</dbReference>
<organism evidence="3 4">
    <name type="scientific">Candolleomyces aberdarensis</name>
    <dbReference type="NCBI Taxonomy" id="2316362"/>
    <lineage>
        <taxon>Eukaryota</taxon>
        <taxon>Fungi</taxon>
        <taxon>Dikarya</taxon>
        <taxon>Basidiomycota</taxon>
        <taxon>Agaricomycotina</taxon>
        <taxon>Agaricomycetes</taxon>
        <taxon>Agaricomycetidae</taxon>
        <taxon>Agaricales</taxon>
        <taxon>Agaricineae</taxon>
        <taxon>Psathyrellaceae</taxon>
        <taxon>Candolleomyces</taxon>
    </lineage>
</organism>